<keyword evidence="4" id="KW-0597">Phosphoprotein</keyword>
<dbReference type="Proteomes" id="UP000266206">
    <property type="component" value="Unassembled WGS sequence"/>
</dbReference>
<dbReference type="PANTHER" id="PTHR45436">
    <property type="entry name" value="SENSOR HISTIDINE KINASE YKOH"/>
    <property type="match status" value="1"/>
</dbReference>
<reference evidence="12 13" key="1">
    <citation type="submission" date="2017-08" db="EMBL/GenBank/DDBJ databases">
        <title>Pusillimonas indicus sp. nov., a member of the family Alcaligenaceae isolated from surface seawater.</title>
        <authorList>
            <person name="Li J."/>
        </authorList>
    </citation>
    <scope>NUCLEOTIDE SEQUENCE [LARGE SCALE GENOMIC DNA]</scope>
    <source>
        <strain evidence="12 13">L52-1-41</strain>
    </source>
</reference>
<dbReference type="PANTHER" id="PTHR45436:SF5">
    <property type="entry name" value="SENSOR HISTIDINE KINASE TRCS"/>
    <property type="match status" value="1"/>
</dbReference>
<dbReference type="Gene3D" id="1.10.287.130">
    <property type="match status" value="1"/>
</dbReference>
<comment type="caution">
    <text evidence="12">The sequence shown here is derived from an EMBL/GenBank/DDBJ whole genome shotgun (WGS) entry which is preliminary data.</text>
</comment>
<dbReference type="InterPro" id="IPR036890">
    <property type="entry name" value="HATPase_C_sf"/>
</dbReference>
<evidence type="ECO:0000259" key="11">
    <source>
        <dbReference type="PROSITE" id="PS50109"/>
    </source>
</evidence>
<dbReference type="SUPFAM" id="SSF47384">
    <property type="entry name" value="Homodimeric domain of signal transducing histidine kinase"/>
    <property type="match status" value="1"/>
</dbReference>
<keyword evidence="5" id="KW-0808">Transferase</keyword>
<dbReference type="RefSeq" id="WP_119516856.1">
    <property type="nucleotide sequence ID" value="NZ_NQYH01000015.1"/>
</dbReference>
<dbReference type="SUPFAM" id="SSF55874">
    <property type="entry name" value="ATPase domain of HSP90 chaperone/DNA topoisomerase II/histidine kinase"/>
    <property type="match status" value="1"/>
</dbReference>
<evidence type="ECO:0000256" key="10">
    <source>
        <dbReference type="SAM" id="Phobius"/>
    </source>
</evidence>
<protein>
    <recommendedName>
        <fullName evidence="3">histidine kinase</fullName>
        <ecNumber evidence="3">2.7.13.3</ecNumber>
    </recommendedName>
</protein>
<keyword evidence="6 10" id="KW-0812">Transmembrane</keyword>
<evidence type="ECO:0000256" key="2">
    <source>
        <dbReference type="ARBA" id="ARBA00004370"/>
    </source>
</evidence>
<dbReference type="InterPro" id="IPR004358">
    <property type="entry name" value="Sig_transdc_His_kin-like_C"/>
</dbReference>
<dbReference type="InterPro" id="IPR003594">
    <property type="entry name" value="HATPase_dom"/>
</dbReference>
<dbReference type="InterPro" id="IPR005467">
    <property type="entry name" value="His_kinase_dom"/>
</dbReference>
<feature type="transmembrane region" description="Helical" evidence="10">
    <location>
        <begin position="178"/>
        <end position="200"/>
    </location>
</feature>
<evidence type="ECO:0000256" key="7">
    <source>
        <dbReference type="ARBA" id="ARBA00022777"/>
    </source>
</evidence>
<dbReference type="OrthoDB" id="9809567at2"/>
<dbReference type="EC" id="2.7.13.3" evidence="3"/>
<dbReference type="Gene3D" id="3.30.565.10">
    <property type="entry name" value="Histidine kinase-like ATPase, C-terminal domain"/>
    <property type="match status" value="1"/>
</dbReference>
<accession>A0A3A1YQQ6</accession>
<dbReference type="SMART" id="SM00387">
    <property type="entry name" value="HATPase_c"/>
    <property type="match status" value="1"/>
</dbReference>
<name>A0A3A1YQQ6_9BURK</name>
<dbReference type="EMBL" id="NQYH01000015">
    <property type="protein sequence ID" value="RIY39538.1"/>
    <property type="molecule type" value="Genomic_DNA"/>
</dbReference>
<dbReference type="PROSITE" id="PS50109">
    <property type="entry name" value="HIS_KIN"/>
    <property type="match status" value="1"/>
</dbReference>
<evidence type="ECO:0000256" key="9">
    <source>
        <dbReference type="ARBA" id="ARBA00023136"/>
    </source>
</evidence>
<dbReference type="AlphaFoldDB" id="A0A3A1YQQ6"/>
<proteinExistence type="predicted"/>
<organism evidence="12 13">
    <name type="scientific">Neopusillimonas maritima</name>
    <dbReference type="NCBI Taxonomy" id="2026239"/>
    <lineage>
        <taxon>Bacteria</taxon>
        <taxon>Pseudomonadati</taxon>
        <taxon>Pseudomonadota</taxon>
        <taxon>Betaproteobacteria</taxon>
        <taxon>Burkholderiales</taxon>
        <taxon>Alcaligenaceae</taxon>
        <taxon>Neopusillimonas</taxon>
    </lineage>
</organism>
<keyword evidence="7" id="KW-0418">Kinase</keyword>
<dbReference type="GO" id="GO:0000155">
    <property type="term" value="F:phosphorelay sensor kinase activity"/>
    <property type="evidence" value="ECO:0007669"/>
    <property type="project" value="InterPro"/>
</dbReference>
<keyword evidence="8 10" id="KW-1133">Transmembrane helix</keyword>
<dbReference type="PRINTS" id="PR00344">
    <property type="entry name" value="BCTRLSENSOR"/>
</dbReference>
<sequence>MRRSLRAVSHSLRGRLFVGTLVWILVTAGVAGWGLNGLFRQHLERQLASELRVYMNQLVAGLSVDENENITFAIEPSDPRFEQPLSGLYWQANKFSGSVVERPVVAHSRSLWDQTLRVSDLQTQGSRSHLTLFDAGAGAQFYGLSRVVTPAEGQARYQLTVAANEQLLIAPLKQFTRLLMGALAVLVLGMIAATIMQLWLGLKPLISLRRELTKVRTGSERQILGRYPSEIQPLVDEFNQVLRSNDEIVQRARTQAGNLAHALKTPLSVLANAAQQNNDELALLVDEQVSQARRHVDYHLAWARAASVARTPGMFTPVEPVMDGLVRTLKQLYRDKGVELHLAFDAPKIAFQGGAHDLQEILGNVLDNACKWATQQVWVRLFEREAAEKRWVVVCIEDDGPGLAQSDHARVFQRGTRLDEQIPGSGLGLSIVHDLVQSYGGQVSAYTSGHGGLGVELTLPAALSKSLKN</sequence>
<keyword evidence="9 10" id="KW-0472">Membrane</keyword>
<evidence type="ECO:0000256" key="3">
    <source>
        <dbReference type="ARBA" id="ARBA00012438"/>
    </source>
</evidence>
<feature type="domain" description="Histidine kinase" evidence="11">
    <location>
        <begin position="258"/>
        <end position="463"/>
    </location>
</feature>
<evidence type="ECO:0000256" key="4">
    <source>
        <dbReference type="ARBA" id="ARBA00022553"/>
    </source>
</evidence>
<dbReference type="Pfam" id="PF02518">
    <property type="entry name" value="HATPase_c"/>
    <property type="match status" value="1"/>
</dbReference>
<dbReference type="InterPro" id="IPR050428">
    <property type="entry name" value="TCS_sensor_his_kinase"/>
</dbReference>
<evidence type="ECO:0000313" key="12">
    <source>
        <dbReference type="EMBL" id="RIY39538.1"/>
    </source>
</evidence>
<comment type="catalytic activity">
    <reaction evidence="1">
        <text>ATP + protein L-histidine = ADP + protein N-phospho-L-histidine.</text>
        <dbReference type="EC" id="2.7.13.3"/>
    </reaction>
</comment>
<dbReference type="GO" id="GO:0005886">
    <property type="term" value="C:plasma membrane"/>
    <property type="evidence" value="ECO:0007669"/>
    <property type="project" value="TreeGrafter"/>
</dbReference>
<evidence type="ECO:0000313" key="13">
    <source>
        <dbReference type="Proteomes" id="UP000266206"/>
    </source>
</evidence>
<evidence type="ECO:0000256" key="5">
    <source>
        <dbReference type="ARBA" id="ARBA00022679"/>
    </source>
</evidence>
<dbReference type="InterPro" id="IPR036097">
    <property type="entry name" value="HisK_dim/P_sf"/>
</dbReference>
<evidence type="ECO:0000256" key="6">
    <source>
        <dbReference type="ARBA" id="ARBA00022692"/>
    </source>
</evidence>
<gene>
    <name evidence="12" type="ORF">CJP73_14030</name>
</gene>
<evidence type="ECO:0000256" key="1">
    <source>
        <dbReference type="ARBA" id="ARBA00000085"/>
    </source>
</evidence>
<comment type="subcellular location">
    <subcellularLocation>
        <location evidence="2">Membrane</location>
    </subcellularLocation>
</comment>
<evidence type="ECO:0000256" key="8">
    <source>
        <dbReference type="ARBA" id="ARBA00022989"/>
    </source>
</evidence>